<protein>
    <submittedName>
        <fullName evidence="1">Phosphatidylserine decarboxylase</fullName>
    </submittedName>
</protein>
<accession>A0A7J7UGL3</accession>
<dbReference type="EMBL" id="JACAGB010000020">
    <property type="protein sequence ID" value="KAF6312087.1"/>
    <property type="molecule type" value="Genomic_DNA"/>
</dbReference>
<reference evidence="1 2" key="1">
    <citation type="journal article" date="2020" name="Nature">
        <title>Six reference-quality genomes reveal evolution of bat adaptations.</title>
        <authorList>
            <person name="Jebb D."/>
            <person name="Huang Z."/>
            <person name="Pippel M."/>
            <person name="Hughes G.M."/>
            <person name="Lavrichenko K."/>
            <person name="Devanna P."/>
            <person name="Winkler S."/>
            <person name="Jermiin L.S."/>
            <person name="Skirmuntt E.C."/>
            <person name="Katzourakis A."/>
            <person name="Burkitt-Gray L."/>
            <person name="Ray D.A."/>
            <person name="Sullivan K.A.M."/>
            <person name="Roscito J.G."/>
            <person name="Kirilenko B.M."/>
            <person name="Davalos L.M."/>
            <person name="Corthals A.P."/>
            <person name="Power M.L."/>
            <person name="Jones G."/>
            <person name="Ransome R.D."/>
            <person name="Dechmann D.K.N."/>
            <person name="Locatelli A.G."/>
            <person name="Puechmaille S.J."/>
            <person name="Fedrigo O."/>
            <person name="Jarvis E.D."/>
            <person name="Hiller M."/>
            <person name="Vernes S.C."/>
            <person name="Myers E.W."/>
            <person name="Teeling E.C."/>
        </authorList>
    </citation>
    <scope>NUCLEOTIDE SEQUENCE [LARGE SCALE GENOMIC DNA]</scope>
    <source>
        <strain evidence="1">MPipKuh1</strain>
        <tissue evidence="1">Flight muscle</tissue>
    </source>
</reference>
<organism evidence="1 2">
    <name type="scientific">Pipistrellus kuhlii</name>
    <name type="common">Kuhl's pipistrelle</name>
    <dbReference type="NCBI Taxonomy" id="59472"/>
    <lineage>
        <taxon>Eukaryota</taxon>
        <taxon>Metazoa</taxon>
        <taxon>Chordata</taxon>
        <taxon>Craniata</taxon>
        <taxon>Vertebrata</taxon>
        <taxon>Euteleostomi</taxon>
        <taxon>Mammalia</taxon>
        <taxon>Eutheria</taxon>
        <taxon>Laurasiatheria</taxon>
        <taxon>Chiroptera</taxon>
        <taxon>Yangochiroptera</taxon>
        <taxon>Vespertilionidae</taxon>
        <taxon>Pipistrellus</taxon>
    </lineage>
</organism>
<name>A0A7J7UGL3_PIPKU</name>
<dbReference type="Proteomes" id="UP000558488">
    <property type="component" value="Unassembled WGS sequence"/>
</dbReference>
<comment type="caution">
    <text evidence="1">The sequence shown here is derived from an EMBL/GenBank/DDBJ whole genome shotgun (WGS) entry which is preliminary data.</text>
</comment>
<evidence type="ECO:0000313" key="2">
    <source>
        <dbReference type="Proteomes" id="UP000558488"/>
    </source>
</evidence>
<dbReference type="AlphaFoldDB" id="A0A7J7UGL3"/>
<evidence type="ECO:0000313" key="1">
    <source>
        <dbReference type="EMBL" id="KAF6312087.1"/>
    </source>
</evidence>
<proteinExistence type="predicted"/>
<sequence>MAAPVGQRCLRWLREVAPWRSSLHHRGNTALSHFPQAFRKPPLRAFSKNARQVHTAPARALFRLRPLPILVLTGGGGYAGYRQYEKYREQELEKLGLEIPPKLAGPWETCLGPPGSGGNVLLGSPPSSCLPLDRHPGRLAFSG</sequence>
<gene>
    <name evidence="1" type="ORF">mPipKuh1_013572</name>
</gene>
<keyword evidence="2" id="KW-1185">Reference proteome</keyword>